<dbReference type="InterPro" id="IPR036938">
    <property type="entry name" value="PAP2/HPO_sf"/>
</dbReference>
<feature type="transmembrane region" description="Helical" evidence="1">
    <location>
        <begin position="202"/>
        <end position="220"/>
    </location>
</feature>
<feature type="transmembrane region" description="Helical" evidence="1">
    <location>
        <begin position="108"/>
        <end position="126"/>
    </location>
</feature>
<proteinExistence type="predicted"/>
<dbReference type="Proteomes" id="UP001597387">
    <property type="component" value="Unassembled WGS sequence"/>
</dbReference>
<protein>
    <submittedName>
        <fullName evidence="3">Phosphatase PAP2 family protein</fullName>
    </submittedName>
</protein>
<keyword evidence="1" id="KW-1133">Transmembrane helix</keyword>
<dbReference type="Pfam" id="PF01569">
    <property type="entry name" value="PAP2"/>
    <property type="match status" value="1"/>
</dbReference>
<feature type="transmembrane region" description="Helical" evidence="1">
    <location>
        <begin position="12"/>
        <end position="45"/>
    </location>
</feature>
<evidence type="ECO:0000313" key="3">
    <source>
        <dbReference type="EMBL" id="MFD2163613.1"/>
    </source>
</evidence>
<evidence type="ECO:0000256" key="1">
    <source>
        <dbReference type="SAM" id="Phobius"/>
    </source>
</evidence>
<feature type="transmembrane region" description="Helical" evidence="1">
    <location>
        <begin position="71"/>
        <end position="96"/>
    </location>
</feature>
<accession>A0ABW4ZNF9</accession>
<dbReference type="EMBL" id="JBHUHZ010000002">
    <property type="protein sequence ID" value="MFD2163613.1"/>
    <property type="molecule type" value="Genomic_DNA"/>
</dbReference>
<evidence type="ECO:0000313" key="4">
    <source>
        <dbReference type="Proteomes" id="UP001597387"/>
    </source>
</evidence>
<dbReference type="SUPFAM" id="SSF48317">
    <property type="entry name" value="Acid phosphatase/Vanadium-dependent haloperoxidase"/>
    <property type="match status" value="1"/>
</dbReference>
<name>A0ABW4ZNF9_9SPHI</name>
<organism evidence="3 4">
    <name type="scientific">Paradesertivirga mongoliensis</name>
    <dbReference type="NCBI Taxonomy" id="2100740"/>
    <lineage>
        <taxon>Bacteria</taxon>
        <taxon>Pseudomonadati</taxon>
        <taxon>Bacteroidota</taxon>
        <taxon>Sphingobacteriia</taxon>
        <taxon>Sphingobacteriales</taxon>
        <taxon>Sphingobacteriaceae</taxon>
        <taxon>Paradesertivirga</taxon>
    </lineage>
</organism>
<dbReference type="CDD" id="cd03392">
    <property type="entry name" value="PAP2_like_2"/>
    <property type="match status" value="1"/>
</dbReference>
<gene>
    <name evidence="3" type="ORF">ACFSJU_14480</name>
</gene>
<feature type="transmembrane region" description="Helical" evidence="1">
    <location>
        <begin position="146"/>
        <end position="164"/>
    </location>
</feature>
<feature type="domain" description="Phosphatidic acid phosphatase type 2/haloperoxidase" evidence="2">
    <location>
        <begin position="106"/>
        <end position="217"/>
    </location>
</feature>
<dbReference type="InterPro" id="IPR000326">
    <property type="entry name" value="PAP2/HPO"/>
</dbReference>
<keyword evidence="1" id="KW-0812">Transmembrane</keyword>
<evidence type="ECO:0000259" key="2">
    <source>
        <dbReference type="SMART" id="SM00014"/>
    </source>
</evidence>
<dbReference type="PANTHER" id="PTHR14969">
    <property type="entry name" value="SPHINGOSINE-1-PHOSPHATE PHOSPHOHYDROLASE"/>
    <property type="match status" value="1"/>
</dbReference>
<sequence>MFRGIKKIYRRTIAGVMLFTAETLLTVLLFLSSWIAFLAIAKYIFLDKKEDFDQAAFTFLESFIHDNVTNIMLFLSVIGNYQVMIAANLLLICYFLFIRKHRWYSIKIPAISLSSLLLMSILKMLFNRPRPLIPLMEPARGLSFPSGHAMMSATFFGLIIYFIFRKEINSRLKILIISFLVIFILSIGISRIYLRVHYASDVIAGLCMGVIWLTIAIKVLNKIELYSKREIQPAIEQAPETVA</sequence>
<comment type="caution">
    <text evidence="3">The sequence shown here is derived from an EMBL/GenBank/DDBJ whole genome shotgun (WGS) entry which is preliminary data.</text>
</comment>
<dbReference type="PANTHER" id="PTHR14969:SF13">
    <property type="entry name" value="AT30094P"/>
    <property type="match status" value="1"/>
</dbReference>
<keyword evidence="4" id="KW-1185">Reference proteome</keyword>
<dbReference type="RefSeq" id="WP_255900593.1">
    <property type="nucleotide sequence ID" value="NZ_JAFMZO010000002.1"/>
</dbReference>
<reference evidence="4" key="1">
    <citation type="journal article" date="2019" name="Int. J. Syst. Evol. Microbiol.">
        <title>The Global Catalogue of Microorganisms (GCM) 10K type strain sequencing project: providing services to taxonomists for standard genome sequencing and annotation.</title>
        <authorList>
            <consortium name="The Broad Institute Genomics Platform"/>
            <consortium name="The Broad Institute Genome Sequencing Center for Infectious Disease"/>
            <person name="Wu L."/>
            <person name="Ma J."/>
        </authorList>
    </citation>
    <scope>NUCLEOTIDE SEQUENCE [LARGE SCALE GENOMIC DNA]</scope>
    <source>
        <strain evidence="4">KCTC 42217</strain>
    </source>
</reference>
<dbReference type="Gene3D" id="1.20.144.10">
    <property type="entry name" value="Phosphatidic acid phosphatase type 2/haloperoxidase"/>
    <property type="match status" value="1"/>
</dbReference>
<keyword evidence="1" id="KW-0472">Membrane</keyword>
<dbReference type="SMART" id="SM00014">
    <property type="entry name" value="acidPPc"/>
    <property type="match status" value="1"/>
</dbReference>
<feature type="transmembrane region" description="Helical" evidence="1">
    <location>
        <begin position="176"/>
        <end position="196"/>
    </location>
</feature>